<name>A0A2H3BL73_9AGAR</name>
<reference evidence="2" key="1">
    <citation type="journal article" date="2017" name="Nat. Ecol. Evol.">
        <title>Genome expansion and lineage-specific genetic innovations in the forest pathogenic fungi Armillaria.</title>
        <authorList>
            <person name="Sipos G."/>
            <person name="Prasanna A.N."/>
            <person name="Walter M.C."/>
            <person name="O'Connor E."/>
            <person name="Balint B."/>
            <person name="Krizsan K."/>
            <person name="Kiss B."/>
            <person name="Hess J."/>
            <person name="Varga T."/>
            <person name="Slot J."/>
            <person name="Riley R."/>
            <person name="Boka B."/>
            <person name="Rigling D."/>
            <person name="Barry K."/>
            <person name="Lee J."/>
            <person name="Mihaltcheva S."/>
            <person name="LaButti K."/>
            <person name="Lipzen A."/>
            <person name="Waldron R."/>
            <person name="Moloney N.M."/>
            <person name="Sperisen C."/>
            <person name="Kredics L."/>
            <person name="Vagvoelgyi C."/>
            <person name="Patrignani A."/>
            <person name="Fitzpatrick D."/>
            <person name="Nagy I."/>
            <person name="Doyle S."/>
            <person name="Anderson J.B."/>
            <person name="Grigoriev I.V."/>
            <person name="Gueldener U."/>
            <person name="Muensterkoetter M."/>
            <person name="Nagy L.G."/>
        </authorList>
    </citation>
    <scope>NUCLEOTIDE SEQUENCE [LARGE SCALE GENOMIC DNA]</scope>
    <source>
        <strain evidence="2">28-4</strain>
    </source>
</reference>
<keyword evidence="2" id="KW-1185">Reference proteome</keyword>
<sequence length="569" mass="65844">MSMSIEDDIVYRKYKLGITTRIRYGRLPRVTLSALNETGRAESIIPVLKQRSYTGKIPVITSALADTRCIDLGMDRILDILNTTLGTSYTLDDHDSILQSVFQSFIARDYDFGILYANVRPHWYDLTFIEHIGELWMMDQERRQRCMTNNGISLDFPCRRVWDLCANRVVPYWEDRFDLWTPINCYEWPVPIPKDADLNLIRIEMLNQQGLVSNHSVEYAWLDVLCLRQEGGEREDLRTEEWKVDVPTIGSLYCNISVRGLGRPLSLNPGDLENERNWFNRAWTLQETAKHPIIGGSTDVDLITDNDVKAKLKEKLQLVKGIREADVFYFLWQMQIRKSTKPLDKVTGLAYLLCGDSLESRSIPVYDETQSQEDAWDVLVDAMESSHKLELLFIYPEPGNGPQRWRPLWKQVMERRILYRDGYRPHSQQDSIRKLETGDFLYEGPCIESGFVSGLAHGSYDKGKPRRGGLAIKHGGPTEAPYVSDVFAHHAFPIPDGWYTLIGLTFFTDNGLRWEMRFSELECWVVGWRRWDGRFEKLSVINMATQYRVRWQNCVESCGVVPLGQVLLC</sequence>
<evidence type="ECO:0008006" key="3">
    <source>
        <dbReference type="Google" id="ProtNLM"/>
    </source>
</evidence>
<proteinExistence type="predicted"/>
<gene>
    <name evidence="1" type="ORF">ARMSODRAFT_962846</name>
</gene>
<dbReference type="AlphaFoldDB" id="A0A2H3BL73"/>
<evidence type="ECO:0000313" key="2">
    <source>
        <dbReference type="Proteomes" id="UP000218334"/>
    </source>
</evidence>
<evidence type="ECO:0000313" key="1">
    <source>
        <dbReference type="EMBL" id="PBK63806.1"/>
    </source>
</evidence>
<dbReference type="EMBL" id="KZ293456">
    <property type="protein sequence ID" value="PBK63806.1"/>
    <property type="molecule type" value="Genomic_DNA"/>
</dbReference>
<protein>
    <recommendedName>
        <fullName evidence="3">Heterokaryon incompatibility domain-containing protein</fullName>
    </recommendedName>
</protein>
<accession>A0A2H3BL73</accession>
<dbReference type="Proteomes" id="UP000218334">
    <property type="component" value="Unassembled WGS sequence"/>
</dbReference>
<organism evidence="1 2">
    <name type="scientific">Armillaria solidipes</name>
    <dbReference type="NCBI Taxonomy" id="1076256"/>
    <lineage>
        <taxon>Eukaryota</taxon>
        <taxon>Fungi</taxon>
        <taxon>Dikarya</taxon>
        <taxon>Basidiomycota</taxon>
        <taxon>Agaricomycotina</taxon>
        <taxon>Agaricomycetes</taxon>
        <taxon>Agaricomycetidae</taxon>
        <taxon>Agaricales</taxon>
        <taxon>Marasmiineae</taxon>
        <taxon>Physalacriaceae</taxon>
        <taxon>Armillaria</taxon>
    </lineage>
</organism>